<dbReference type="EMBL" id="OU963900">
    <property type="protein sequence ID" value="CAH0407005.1"/>
    <property type="molecule type" value="Genomic_DNA"/>
</dbReference>
<keyword evidence="5" id="KW-1185">Reference proteome</keyword>
<feature type="region of interest" description="Disordered" evidence="3">
    <location>
        <begin position="230"/>
        <end position="269"/>
    </location>
</feature>
<keyword evidence="2" id="KW-0539">Nucleus</keyword>
<accession>A0ABN8BFI3</accession>
<dbReference type="Proteomes" id="UP001153292">
    <property type="component" value="Chromosome 7"/>
</dbReference>
<feature type="compositionally biased region" description="Acidic residues" evidence="3">
    <location>
        <begin position="239"/>
        <end position="251"/>
    </location>
</feature>
<evidence type="ECO:0000256" key="3">
    <source>
        <dbReference type="SAM" id="MobiDB-lite"/>
    </source>
</evidence>
<dbReference type="PANTHER" id="PTHR47507">
    <property type="entry name" value="BARRIER TO AUTOINTEGRATION FACTOR 2"/>
    <property type="match status" value="1"/>
</dbReference>
<name>A0ABN8BFI3_CHISP</name>
<comment type="subcellular location">
    <subcellularLocation>
        <location evidence="1">Nucleus</location>
    </subcellularLocation>
</comment>
<evidence type="ECO:0000256" key="2">
    <source>
        <dbReference type="ARBA" id="ARBA00023242"/>
    </source>
</evidence>
<feature type="region of interest" description="Disordered" evidence="3">
    <location>
        <begin position="324"/>
        <end position="358"/>
    </location>
</feature>
<gene>
    <name evidence="4" type="ORF">CHILSU_LOCUS10398</name>
</gene>
<sequence>MSSTSQKHRNFVAEPMGEKSVMDLAGVGEVLGKRLEIAGFDKAYVVLGQFLVLKKDKELFQEWMKETCSANSKQSADCYQCLKDWYKREAGMLDGHLEILVPSWLKVGIRAGKLVRLCSALRRCQFWELWSRWSRHGEAMRALVTFVSVTVSSLSPHTRTYKTVRIAVRALATKSHQVSQGSLSSKEKTEAENYENKRIQSLAAKAAKKRKTYRYFEKLLFLIPSMEMRESTGNSAYNPDEDDEGKSEEEDNARNTNKPQRTKKKAVPQKDKINVQIRILQIFNEIQNQQFLRPVNQAPSTISCPESHNLRNCTQVYSKHHMITRPNSSLSLPSSSPRPQQRFEQHSASLPPPSPQNPSYIILSSPEVTLSCPQNANIPSPVYSENVQSFVSNFTTGSGDSEEIYDICKEYDIS</sequence>
<evidence type="ECO:0000313" key="5">
    <source>
        <dbReference type="Proteomes" id="UP001153292"/>
    </source>
</evidence>
<dbReference type="PANTHER" id="PTHR47507:SF6">
    <property type="entry name" value="BARRIER-TO-AUTOINTEGRATION FACTOR"/>
    <property type="match status" value="1"/>
</dbReference>
<dbReference type="InterPro" id="IPR004122">
    <property type="entry name" value="BAF_prot"/>
</dbReference>
<feature type="compositionally biased region" description="Low complexity" evidence="3">
    <location>
        <begin position="328"/>
        <end position="342"/>
    </location>
</feature>
<protein>
    <submittedName>
        <fullName evidence="4">Uncharacterized protein</fullName>
    </submittedName>
</protein>
<proteinExistence type="predicted"/>
<reference evidence="4" key="1">
    <citation type="submission" date="2021-12" db="EMBL/GenBank/DDBJ databases">
        <authorList>
            <person name="King R."/>
        </authorList>
    </citation>
    <scope>NUCLEOTIDE SEQUENCE</scope>
</reference>
<organism evidence="4 5">
    <name type="scientific">Chilo suppressalis</name>
    <name type="common">Asiatic rice borer moth</name>
    <dbReference type="NCBI Taxonomy" id="168631"/>
    <lineage>
        <taxon>Eukaryota</taxon>
        <taxon>Metazoa</taxon>
        <taxon>Ecdysozoa</taxon>
        <taxon>Arthropoda</taxon>
        <taxon>Hexapoda</taxon>
        <taxon>Insecta</taxon>
        <taxon>Pterygota</taxon>
        <taxon>Neoptera</taxon>
        <taxon>Endopterygota</taxon>
        <taxon>Lepidoptera</taxon>
        <taxon>Glossata</taxon>
        <taxon>Ditrysia</taxon>
        <taxon>Pyraloidea</taxon>
        <taxon>Crambidae</taxon>
        <taxon>Crambinae</taxon>
        <taxon>Chilo</taxon>
    </lineage>
</organism>
<evidence type="ECO:0000313" key="4">
    <source>
        <dbReference type="EMBL" id="CAH0407005.1"/>
    </source>
</evidence>
<evidence type="ECO:0000256" key="1">
    <source>
        <dbReference type="ARBA" id="ARBA00004123"/>
    </source>
</evidence>
<dbReference type="SUPFAM" id="SSF47798">
    <property type="entry name" value="Barrier-to-autointegration factor, BAF"/>
    <property type="match status" value="1"/>
</dbReference>
<dbReference type="InterPro" id="IPR051387">
    <property type="entry name" value="BAF"/>
</dbReference>
<dbReference type="Gene3D" id="1.10.150.40">
    <property type="entry name" value="Barrier-to-autointegration factor, BAF"/>
    <property type="match status" value="1"/>
</dbReference>
<dbReference type="Pfam" id="PF02961">
    <property type="entry name" value="SAM_BAF"/>
    <property type="match status" value="1"/>
</dbReference>
<dbReference type="SMART" id="SM01023">
    <property type="entry name" value="BAF"/>
    <property type="match status" value="1"/>
</dbReference>
<dbReference type="InterPro" id="IPR036617">
    <property type="entry name" value="BAF_sf"/>
</dbReference>